<evidence type="ECO:0000259" key="3">
    <source>
        <dbReference type="Pfam" id="PF07534"/>
    </source>
</evidence>
<feature type="domain" description="TLDc" evidence="3">
    <location>
        <begin position="607"/>
        <end position="744"/>
    </location>
</feature>
<evidence type="ECO:0000256" key="1">
    <source>
        <dbReference type="SAM" id="Coils"/>
    </source>
</evidence>
<keyword evidence="1" id="KW-0175">Coiled coil</keyword>
<reference evidence="4" key="1">
    <citation type="submission" date="2021-01" db="EMBL/GenBank/DDBJ databases">
        <authorList>
            <consortium name="Genoscope - CEA"/>
            <person name="William W."/>
        </authorList>
    </citation>
    <scope>NUCLEOTIDE SEQUENCE</scope>
</reference>
<feature type="region of interest" description="Disordered" evidence="2">
    <location>
        <begin position="746"/>
        <end position="781"/>
    </location>
</feature>
<sequence length="787" mass="94214">MNMLSSQMPEDQRICEIHQLKVTAIDLDLSNNGLICYLCSNCLIEKMNNKKISTIKQTKERIQSFKAQKQEKKNQIILNNIRIVLNNNVINYGVQIIRDLKSIYNKNTTIEEEQYFSQENFQAPLNFIYDVQLSQFISTSKNQMNFKKIFNLQMKFVNNLSSLLIMEHTAKFFQLQRVLNRKQQKLIKLKYCLFNVKIIKKHQIQRSFVKYMIIDSKNKKLKDRFACGECICDNLQCKYSTIEKVNQSWNDKIKQQDKLINELKVKKQKKQEKLNEKINKMRKNCNQQLNKISEKLLSELTQPIIQTNEIIQFKQTNLEQFSNDELFKNINYLIQQQDRENLTQYSKIDNMMTSDSLFFKVIENKFEQLKQHDLINIQESINSLLEKSNENQLQGIILISQQIQESTKANQEQLMRKQELDEFISSSKQIYCQMDIFNQTISQFQKNLKQINSIKDKIKSVSEHQHFINLEKQFQDYQEQCEQDFQELKKFCEMEEIIKKLQLDYKLLQQKENKQKTKIKELDALIKDIQIKLTNKKDDYDIQNENLKKEKIIMLNVNKHNKMKLNYFKKSLKIRMTNLEQFNQSLINQDQIQNLIYFKIITGQNYSKFQNYKLLKKQKFSFILLRNKNGLESQQFRKYMNGRDNLLMIFQSKSDQIFGAYFPCKWKSCNGKFVQDNTLSSFMFPQNHDQVYPLKQNQKEYAIYCNSQLEPTLCYGHIGIDSNFSFCYSRLGRSYQFDQFNQKQDFLDDENDKEQEDNENEEDNEDNEDCENNQYLFGQMNPEIIEM</sequence>
<feature type="coiled-coil region" evidence="1">
    <location>
        <begin position="246"/>
        <end position="295"/>
    </location>
</feature>
<proteinExistence type="predicted"/>
<dbReference type="EMBL" id="CAJJDM010000031">
    <property type="protein sequence ID" value="CAD8061542.1"/>
    <property type="molecule type" value="Genomic_DNA"/>
</dbReference>
<evidence type="ECO:0000256" key="2">
    <source>
        <dbReference type="SAM" id="MobiDB-lite"/>
    </source>
</evidence>
<protein>
    <recommendedName>
        <fullName evidence="3">TLDc domain-containing protein</fullName>
    </recommendedName>
</protein>
<comment type="caution">
    <text evidence="4">The sequence shown here is derived from an EMBL/GenBank/DDBJ whole genome shotgun (WGS) entry which is preliminary data.</text>
</comment>
<accession>A0A8S1L7F3</accession>
<dbReference type="Proteomes" id="UP000688137">
    <property type="component" value="Unassembled WGS sequence"/>
</dbReference>
<evidence type="ECO:0000313" key="5">
    <source>
        <dbReference type="Proteomes" id="UP000688137"/>
    </source>
</evidence>
<feature type="coiled-coil region" evidence="1">
    <location>
        <begin position="498"/>
        <end position="550"/>
    </location>
</feature>
<keyword evidence="5" id="KW-1185">Reference proteome</keyword>
<dbReference type="InterPro" id="IPR006571">
    <property type="entry name" value="TLDc_dom"/>
</dbReference>
<dbReference type="Pfam" id="PF07534">
    <property type="entry name" value="TLD"/>
    <property type="match status" value="1"/>
</dbReference>
<dbReference type="AlphaFoldDB" id="A0A8S1L7F3"/>
<name>A0A8S1L7F3_PARPR</name>
<gene>
    <name evidence="4" type="ORF">PPRIM_AZ9-3.1.T0320007</name>
</gene>
<feature type="compositionally biased region" description="Acidic residues" evidence="2">
    <location>
        <begin position="747"/>
        <end position="771"/>
    </location>
</feature>
<evidence type="ECO:0000313" key="4">
    <source>
        <dbReference type="EMBL" id="CAD8061542.1"/>
    </source>
</evidence>
<organism evidence="4 5">
    <name type="scientific">Paramecium primaurelia</name>
    <dbReference type="NCBI Taxonomy" id="5886"/>
    <lineage>
        <taxon>Eukaryota</taxon>
        <taxon>Sar</taxon>
        <taxon>Alveolata</taxon>
        <taxon>Ciliophora</taxon>
        <taxon>Intramacronucleata</taxon>
        <taxon>Oligohymenophorea</taxon>
        <taxon>Peniculida</taxon>
        <taxon>Parameciidae</taxon>
        <taxon>Paramecium</taxon>
    </lineage>
</organism>